<dbReference type="InterPro" id="IPR042185">
    <property type="entry name" value="Serpin_sf_2"/>
</dbReference>
<dbReference type="InterPro" id="IPR036186">
    <property type="entry name" value="Serpin_sf"/>
</dbReference>
<dbReference type="GO" id="GO:0004867">
    <property type="term" value="F:serine-type endopeptidase inhibitor activity"/>
    <property type="evidence" value="ECO:0007669"/>
    <property type="project" value="InterPro"/>
</dbReference>
<evidence type="ECO:0000256" key="2">
    <source>
        <dbReference type="RuleBase" id="RU000411"/>
    </source>
</evidence>
<proteinExistence type="inferred from homology"/>
<gene>
    <name evidence="4" type="ORF">EPH_0011120</name>
</gene>
<dbReference type="InterPro" id="IPR000215">
    <property type="entry name" value="Serpin_fam"/>
</dbReference>
<protein>
    <recommendedName>
        <fullName evidence="3">Serpin domain-containing protein</fullName>
    </recommendedName>
</protein>
<dbReference type="VEuPathDB" id="ToxoDB:EPH_0011120"/>
<dbReference type="CDD" id="cd00172">
    <property type="entry name" value="serpin"/>
    <property type="match status" value="1"/>
</dbReference>
<dbReference type="OrthoDB" id="419611at2759"/>
<dbReference type="InterPro" id="IPR023796">
    <property type="entry name" value="Serpin_dom"/>
</dbReference>
<dbReference type="GO" id="GO:0005615">
    <property type="term" value="C:extracellular space"/>
    <property type="evidence" value="ECO:0007669"/>
    <property type="project" value="InterPro"/>
</dbReference>
<dbReference type="PANTHER" id="PTHR11461">
    <property type="entry name" value="SERINE PROTEASE INHIBITOR, SERPIN"/>
    <property type="match status" value="1"/>
</dbReference>
<dbReference type="SUPFAM" id="SSF56574">
    <property type="entry name" value="Serpins"/>
    <property type="match status" value="1"/>
</dbReference>
<evidence type="ECO:0000259" key="3">
    <source>
        <dbReference type="SMART" id="SM00093"/>
    </source>
</evidence>
<dbReference type="PANTHER" id="PTHR11461:SF211">
    <property type="entry name" value="GH10112P-RELATED"/>
    <property type="match status" value="1"/>
</dbReference>
<feature type="domain" description="Serpin" evidence="3">
    <location>
        <begin position="19"/>
        <end position="401"/>
    </location>
</feature>
<dbReference type="Gene3D" id="2.30.39.10">
    <property type="entry name" value="Alpha-1-antitrypsin, domain 1"/>
    <property type="match status" value="1"/>
</dbReference>
<evidence type="ECO:0000256" key="1">
    <source>
        <dbReference type="ARBA" id="ARBA00009500"/>
    </source>
</evidence>
<dbReference type="PROSITE" id="PS00284">
    <property type="entry name" value="SERPIN"/>
    <property type="match status" value="1"/>
</dbReference>
<evidence type="ECO:0000313" key="4">
    <source>
        <dbReference type="EMBL" id="CDI73658.1"/>
    </source>
</evidence>
<dbReference type="InterPro" id="IPR042178">
    <property type="entry name" value="Serpin_sf_1"/>
</dbReference>
<dbReference type="EMBL" id="HG688746">
    <property type="protein sequence ID" value="CDI73658.1"/>
    <property type="molecule type" value="Genomic_DNA"/>
</dbReference>
<comment type="similarity">
    <text evidence="1 2">Belongs to the serpin family.</text>
</comment>
<organism evidence="4 5">
    <name type="scientific">Eimeria praecox</name>
    <dbReference type="NCBI Taxonomy" id="51316"/>
    <lineage>
        <taxon>Eukaryota</taxon>
        <taxon>Sar</taxon>
        <taxon>Alveolata</taxon>
        <taxon>Apicomplexa</taxon>
        <taxon>Conoidasida</taxon>
        <taxon>Coccidia</taxon>
        <taxon>Eucoccidiorida</taxon>
        <taxon>Eimeriorina</taxon>
        <taxon>Eimeriidae</taxon>
        <taxon>Eimeria</taxon>
    </lineage>
</organism>
<dbReference type="Pfam" id="PF00079">
    <property type="entry name" value="Serpin"/>
    <property type="match status" value="1"/>
</dbReference>
<dbReference type="AlphaFoldDB" id="U6G2Y1"/>
<evidence type="ECO:0000313" key="5">
    <source>
        <dbReference type="Proteomes" id="UP000018201"/>
    </source>
</evidence>
<dbReference type="SMART" id="SM00093">
    <property type="entry name" value="SERPIN"/>
    <property type="match status" value="1"/>
</dbReference>
<keyword evidence="5" id="KW-1185">Reference proteome</keyword>
<name>U6G2Y1_9EIME</name>
<dbReference type="InterPro" id="IPR023795">
    <property type="entry name" value="Serpin_CS"/>
</dbReference>
<dbReference type="Proteomes" id="UP000018201">
    <property type="component" value="Unassembled WGS sequence"/>
</dbReference>
<reference evidence="4" key="2">
    <citation type="submission" date="2013-10" db="EMBL/GenBank/DDBJ databases">
        <authorList>
            <person name="Aslett M."/>
        </authorList>
    </citation>
    <scope>NUCLEOTIDE SEQUENCE [LARGE SCALE GENOMIC DNA]</scope>
    <source>
        <strain evidence="4">Houghton</strain>
    </source>
</reference>
<sequence length="405" mass="44456">MGHPDSGFQGSANMTVVASELYNSIAAGKGETGELNFVFSPFSILSVFKMAQMGARGATRAEMDRHLSSSAPLDVPALRGPAAPWETEPPIELETANRMYVKSSLASDAQFLHFASEVLAKLKCEAVTADFTDSEATAASINAFVEEKTKGHIKELVPASLLTSYTRMVLVNALYFKGPWAFPFSPESTSLGSFCMKDGETGCIHEQQVKFMRQRLDMGFGYYEGETAKVLSLPYADYRFSLYVFLPQDISQFEQQLLQRPEAIEELVSRVDSSSSSGLVLDLSMPLVKLPAEQNQVDLVEVYKRLGVRLMFDADEADFSGISRNETLYVSSFLHQADLTWNEEGTEAAAATAMMIAAASAFIPKREISLAVDRPFLFQVRVRDTTNSHSLVLLAGRVIDAKAAQ</sequence>
<dbReference type="Gene3D" id="3.30.497.10">
    <property type="entry name" value="Antithrombin, subunit I, domain 2"/>
    <property type="match status" value="1"/>
</dbReference>
<reference evidence="4" key="1">
    <citation type="submission" date="2013-10" db="EMBL/GenBank/DDBJ databases">
        <title>Genomic analysis of the causative agents of coccidiosis in chickens.</title>
        <authorList>
            <person name="Reid A.J."/>
            <person name="Blake D."/>
            <person name="Billington K."/>
            <person name="Browne H."/>
            <person name="Dunn M."/>
            <person name="Hung S."/>
            <person name="Kawahara F."/>
            <person name="Miranda-Saavedra D."/>
            <person name="Mourier T."/>
            <person name="Nagra H."/>
            <person name="Otto T.D."/>
            <person name="Rawlings N."/>
            <person name="Sanchez A."/>
            <person name="Sanders M."/>
            <person name="Subramaniam C."/>
            <person name="Tay Y."/>
            <person name="Dear P."/>
            <person name="Doerig C."/>
            <person name="Gruber A."/>
            <person name="Parkinson J."/>
            <person name="Shirley M."/>
            <person name="Wan K.L."/>
            <person name="Berriman M."/>
            <person name="Tomley F."/>
            <person name="Pain A."/>
        </authorList>
    </citation>
    <scope>NUCLEOTIDE SEQUENCE [LARGE SCALE GENOMIC DNA]</scope>
    <source>
        <strain evidence="4">Houghton</strain>
    </source>
</reference>
<accession>U6G2Y1</accession>